<name>A0ABY4P8Z9_9LACO</name>
<proteinExistence type="predicted"/>
<feature type="compositionally biased region" description="Polar residues" evidence="1">
    <location>
        <begin position="58"/>
        <end position="71"/>
    </location>
</feature>
<dbReference type="InterPro" id="IPR005046">
    <property type="entry name" value="DUF285"/>
</dbReference>
<feature type="region of interest" description="Disordered" evidence="1">
    <location>
        <begin position="594"/>
        <end position="619"/>
    </location>
</feature>
<feature type="region of interest" description="Disordered" evidence="1">
    <location>
        <begin position="51"/>
        <end position="82"/>
    </location>
</feature>
<dbReference type="Pfam" id="PF03382">
    <property type="entry name" value="DUF285"/>
    <property type="match status" value="2"/>
</dbReference>
<evidence type="ECO:0000313" key="2">
    <source>
        <dbReference type="EMBL" id="UQS82218.1"/>
    </source>
</evidence>
<dbReference type="EMBL" id="CP093366">
    <property type="protein sequence ID" value="UQS82218.1"/>
    <property type="molecule type" value="Genomic_DNA"/>
</dbReference>
<dbReference type="Gene3D" id="3.80.10.10">
    <property type="entry name" value="Ribonuclease Inhibitor"/>
    <property type="match status" value="1"/>
</dbReference>
<dbReference type="Proteomes" id="UP000831495">
    <property type="component" value="Chromosome"/>
</dbReference>
<feature type="compositionally biased region" description="Polar residues" evidence="1">
    <location>
        <begin position="594"/>
        <end position="603"/>
    </location>
</feature>
<dbReference type="InterPro" id="IPR011889">
    <property type="entry name" value="Liste_lipo_26"/>
</dbReference>
<reference evidence="2" key="1">
    <citation type="journal article" date="2022" name="Int. J. Syst. Evol. Microbiol.">
        <title>Apilactobacillus apisilvae sp. nov., Nicolia spurrieriana gen. nov. sp. nov., Bombilactobacillus folatiphilus sp. nov. and Bombilactobacillus thymidiniphilus sp. nov., four new lactic acid bacterial isolates from stingless bees Tetragonula carbonaria and Austroplebeia australis.</title>
        <authorList>
            <person name="Oliphant S.A."/>
            <person name="Watson-Haigh N.S."/>
            <person name="Sumby K.M."/>
            <person name="Gardner J."/>
            <person name="Groom S."/>
            <person name="Jiranek V."/>
        </authorList>
    </citation>
    <scope>NUCLEOTIDE SEQUENCE</scope>
    <source>
        <strain evidence="2">SG4_D2</strain>
    </source>
</reference>
<protein>
    <submittedName>
        <fullName evidence="2">DUF285 domain-containing protein</fullName>
    </submittedName>
</protein>
<dbReference type="RefSeq" id="WP_249514488.1">
    <property type="nucleotide sequence ID" value="NZ_CP093366.1"/>
</dbReference>
<evidence type="ECO:0000256" key="1">
    <source>
        <dbReference type="SAM" id="MobiDB-lite"/>
    </source>
</evidence>
<keyword evidence="3" id="KW-1185">Reference proteome</keyword>
<organism evidence="2 3">
    <name type="scientific">Bombilactobacillus folatiphilus</name>
    <dbReference type="NCBI Taxonomy" id="2923362"/>
    <lineage>
        <taxon>Bacteria</taxon>
        <taxon>Bacillati</taxon>
        <taxon>Bacillota</taxon>
        <taxon>Bacilli</taxon>
        <taxon>Lactobacillales</taxon>
        <taxon>Lactobacillaceae</taxon>
        <taxon>Bombilactobacillus</taxon>
    </lineage>
</organism>
<feature type="compositionally biased region" description="Low complexity" evidence="1">
    <location>
        <begin position="126"/>
        <end position="138"/>
    </location>
</feature>
<dbReference type="NCBIfam" id="TIGR02167">
    <property type="entry name" value="Liste_lipo_26"/>
    <property type="match status" value="4"/>
</dbReference>
<evidence type="ECO:0000313" key="3">
    <source>
        <dbReference type="Proteomes" id="UP000831495"/>
    </source>
</evidence>
<accession>A0ABY4P8Z9</accession>
<sequence length="791" mass="87603">MHNKRQLLVNSFNLALILILIVSLLPLSKVQAAPVSDQSRQNFQTSLTKMQIQPVEPLSSTHETQDSITNDPPSNPSVNPVSNFQQQLNLRDGSWWYISGETLIINQNGPDGEGLSYDEDTTEKTNSGNSNDTSSYSSSRIWPWQQEAGLTINSIQINTPLTVKNQNASLEYLFGGLNSVTTISGLNNLDTTGATSMKAMFYGDYALSSINGIENFVTNSVTDMSYMFSNSALNDTTSPTITFQPQDNVWDTAKVTNMQDMFANNSIKLINLYKLNVTHVKNMSLMFYQYFQQASAPVSLDLSQWQTDSLTDMYSMFAESQISTVKFFDHAHNFLGFNTSHVTSFQSLFQYDAALTEPPNDDYNFALLQTNQVTSTSYMFAGTSFLTINLTGFKVDNVIDISDMFYNCTNLTKVNGLEDWSTGGITNMGAVFENCSSLRDISNLANWDTAKVTNMQSMFSSTGLQYLDVNSWNVSQVQNMDSMFSYCSDLIHLNLTNWQFNDPMTNQTSLNNANSMFSGCSNLHTLDISPMNLTSSNSSGNISYNKMFQGDSNLWKIVLGSQTNFRDSNSVAKLNDGPAGKMLGADSLNTSAEFPTTYTSNGGWQDKAGGSDHEPNGTSFESGVAVLDDDRLAGSKTYVWRQTKGTISLTQYPGDLDFQSHYMNEPLDNLTPKSTDKEKPFAISVNDTRDPRVRGGFTINYSLSPFVLDTNQTISFTPQLLFNDRLSNNNSGIMYENSVKEPPTSDASTYSHSWTSIPFKLDASNVPHSGSYTATMVYTLTNSVTNPTTNI</sequence>
<gene>
    <name evidence="2" type="ORF">MOO45_00545</name>
</gene>
<feature type="region of interest" description="Disordered" evidence="1">
    <location>
        <begin position="108"/>
        <end position="138"/>
    </location>
</feature>
<dbReference type="InterPro" id="IPR032675">
    <property type="entry name" value="LRR_dom_sf"/>
</dbReference>
<dbReference type="SUPFAM" id="SSF52058">
    <property type="entry name" value="L domain-like"/>
    <property type="match status" value="1"/>
</dbReference>